<gene>
    <name evidence="6" type="ORF">LY28_01948</name>
</gene>
<dbReference type="InterPro" id="IPR023166">
    <property type="entry name" value="BaiN-like_dom_sf"/>
</dbReference>
<keyword evidence="3" id="KW-0274">FAD</keyword>
<dbReference type="Gene3D" id="2.40.30.10">
    <property type="entry name" value="Translation factors"/>
    <property type="match status" value="1"/>
</dbReference>
<comment type="caution">
    <text evidence="6">The sequence shown here is derived from an EMBL/GenBank/DDBJ whole genome shotgun (WGS) entry which is preliminary data.</text>
</comment>
<dbReference type="PANTHER" id="PTHR42887">
    <property type="entry name" value="OS12G0638800 PROTEIN"/>
    <property type="match status" value="1"/>
</dbReference>
<evidence type="ECO:0000259" key="4">
    <source>
        <dbReference type="Pfam" id="PF03486"/>
    </source>
</evidence>
<keyword evidence="7" id="KW-1185">Reference proteome</keyword>
<dbReference type="Proteomes" id="UP000248132">
    <property type="component" value="Unassembled WGS sequence"/>
</dbReference>
<dbReference type="InterPro" id="IPR055178">
    <property type="entry name" value="RsdA/BaiN/AoA(So)-like_dom"/>
</dbReference>
<dbReference type="InterPro" id="IPR004792">
    <property type="entry name" value="BaiN-like"/>
</dbReference>
<dbReference type="SUPFAM" id="SSF51905">
    <property type="entry name" value="FAD/NAD(P)-binding domain"/>
    <property type="match status" value="1"/>
</dbReference>
<dbReference type="PRINTS" id="PR00368">
    <property type="entry name" value="FADPNR"/>
</dbReference>
<dbReference type="Gene3D" id="3.50.50.60">
    <property type="entry name" value="FAD/NAD(P)-binding domain"/>
    <property type="match status" value="1"/>
</dbReference>
<evidence type="ECO:0000256" key="2">
    <source>
        <dbReference type="ARBA" id="ARBA00022630"/>
    </source>
</evidence>
<dbReference type="Pfam" id="PF03486">
    <property type="entry name" value="HI0933_like"/>
    <property type="match status" value="1"/>
</dbReference>
<dbReference type="Pfam" id="PF22780">
    <property type="entry name" value="HI0933_like_1st"/>
    <property type="match status" value="1"/>
</dbReference>
<dbReference type="SUPFAM" id="SSF160996">
    <property type="entry name" value="HI0933 insert domain-like"/>
    <property type="match status" value="1"/>
</dbReference>
<feature type="domain" description="RsdA/BaiN/AoA(So)-like insert" evidence="5">
    <location>
        <begin position="193"/>
        <end position="355"/>
    </location>
</feature>
<organism evidence="6 7">
    <name type="scientific">Ruminiclostridium sufflavum DSM 19573</name>
    <dbReference type="NCBI Taxonomy" id="1121337"/>
    <lineage>
        <taxon>Bacteria</taxon>
        <taxon>Bacillati</taxon>
        <taxon>Bacillota</taxon>
        <taxon>Clostridia</taxon>
        <taxon>Eubacteriales</taxon>
        <taxon>Oscillospiraceae</taxon>
        <taxon>Ruminiclostridium</taxon>
    </lineage>
</organism>
<dbReference type="PRINTS" id="PR00411">
    <property type="entry name" value="PNDRDTASEI"/>
</dbReference>
<name>A0A318XPH6_9FIRM</name>
<evidence type="ECO:0000259" key="5">
    <source>
        <dbReference type="Pfam" id="PF22780"/>
    </source>
</evidence>
<dbReference type="InterPro" id="IPR057661">
    <property type="entry name" value="RsdA/BaiN/AoA(So)_Rossmann"/>
</dbReference>
<evidence type="ECO:0000256" key="3">
    <source>
        <dbReference type="ARBA" id="ARBA00022827"/>
    </source>
</evidence>
<dbReference type="PANTHER" id="PTHR42887:SF2">
    <property type="entry name" value="OS12G0638800 PROTEIN"/>
    <property type="match status" value="1"/>
</dbReference>
<keyword evidence="2" id="KW-0285">Flavoprotein</keyword>
<sequence length="417" mass="45091">MTRNKVIVVGGGPAGIMAAGIAAQRGSEVVLLEKNERLGKKLLISGKGRCNITNATDIEGLIENTPGNGNFLYSAFYTFSNEDLIEFINKLGVNTKVERGGRVFPASDSAKDVMHALHTFLNNSKVKVMTESAVKKILVRDGNAKGVELINGRIMEADAVILAVGGMSYPGTGSTGDGYQIAKKAGHTITDLKPSLVPLVVKEAWARELQGLSLKNVAVEFRNPNGKEIYNDFGEMIFTHFGVSGPVILSASRHLLSYDFKDIKLSIDLKPALSEEKLDERIQRDFDKYSRKQFKNALDDLLPQKLIPVIIYLSGINAEKAVNQITREERKGLAALFKSMEATIIAARPIKEAIVTAGGIKTGEINPSTMESKKVKNLFFAGEIIDVDAYTGGFNLTIAFSTGYLAGISCGAEAEAD</sequence>
<evidence type="ECO:0000256" key="1">
    <source>
        <dbReference type="ARBA" id="ARBA00001974"/>
    </source>
</evidence>
<dbReference type="AlphaFoldDB" id="A0A318XPH6"/>
<dbReference type="Gene3D" id="1.10.8.260">
    <property type="entry name" value="HI0933 insert domain-like"/>
    <property type="match status" value="1"/>
</dbReference>
<dbReference type="EMBL" id="QKMR01000010">
    <property type="protein sequence ID" value="PYG87579.1"/>
    <property type="molecule type" value="Genomic_DNA"/>
</dbReference>
<reference evidence="6 7" key="1">
    <citation type="submission" date="2018-06" db="EMBL/GenBank/DDBJ databases">
        <title>Genomic Encyclopedia of Type Strains, Phase I: the one thousand microbial genomes (KMG-I) project.</title>
        <authorList>
            <person name="Kyrpides N."/>
        </authorList>
    </citation>
    <scope>NUCLEOTIDE SEQUENCE [LARGE SCALE GENOMIC DNA]</scope>
    <source>
        <strain evidence="6 7">DSM 19573</strain>
    </source>
</reference>
<protein>
    <submittedName>
        <fullName evidence="6">Uncharacterized protein</fullName>
    </submittedName>
</protein>
<dbReference type="OrthoDB" id="9773233at2"/>
<feature type="domain" description="RsdA/BaiN/AoA(So)-like Rossmann fold-like" evidence="4">
    <location>
        <begin position="5"/>
        <end position="407"/>
    </location>
</feature>
<proteinExistence type="predicted"/>
<comment type="cofactor">
    <cofactor evidence="1">
        <name>FAD</name>
        <dbReference type="ChEBI" id="CHEBI:57692"/>
    </cofactor>
</comment>
<evidence type="ECO:0000313" key="6">
    <source>
        <dbReference type="EMBL" id="PYG87579.1"/>
    </source>
</evidence>
<accession>A0A318XPH6</accession>
<dbReference type="NCBIfam" id="TIGR00275">
    <property type="entry name" value="aminoacetone oxidase family FAD-binding enzyme"/>
    <property type="match status" value="1"/>
</dbReference>
<evidence type="ECO:0000313" key="7">
    <source>
        <dbReference type="Proteomes" id="UP000248132"/>
    </source>
</evidence>
<dbReference type="RefSeq" id="WP_110461983.1">
    <property type="nucleotide sequence ID" value="NZ_QKMR01000010.1"/>
</dbReference>
<dbReference type="InterPro" id="IPR036188">
    <property type="entry name" value="FAD/NAD-bd_sf"/>
</dbReference>